<proteinExistence type="predicted"/>
<name>A0A3L8DR89_OOCBI</name>
<organism evidence="1">
    <name type="scientific">Ooceraea biroi</name>
    <name type="common">Clonal raider ant</name>
    <name type="synonym">Cerapachys biroi</name>
    <dbReference type="NCBI Taxonomy" id="2015173"/>
    <lineage>
        <taxon>Eukaryota</taxon>
        <taxon>Metazoa</taxon>
        <taxon>Ecdysozoa</taxon>
        <taxon>Arthropoda</taxon>
        <taxon>Hexapoda</taxon>
        <taxon>Insecta</taxon>
        <taxon>Pterygota</taxon>
        <taxon>Neoptera</taxon>
        <taxon>Endopterygota</taxon>
        <taxon>Hymenoptera</taxon>
        <taxon>Apocrita</taxon>
        <taxon>Aculeata</taxon>
        <taxon>Formicoidea</taxon>
        <taxon>Formicidae</taxon>
        <taxon>Dorylinae</taxon>
        <taxon>Ooceraea</taxon>
    </lineage>
</organism>
<gene>
    <name evidence="1" type="ORF">DMN91_005208</name>
</gene>
<accession>A0A3L8DR89</accession>
<feature type="non-terminal residue" evidence="1">
    <location>
        <position position="1"/>
    </location>
</feature>
<dbReference type="Proteomes" id="UP000279307">
    <property type="component" value="Chromosome 5"/>
</dbReference>
<comment type="caution">
    <text evidence="1">The sequence shown here is derived from an EMBL/GenBank/DDBJ whole genome shotgun (WGS) entry which is preliminary data.</text>
</comment>
<sequence>ISAVFFQGNSFYQQQQVSHG</sequence>
<dbReference type="EMBL" id="QOIP01000005">
    <property type="protein sequence ID" value="RLU22930.1"/>
    <property type="molecule type" value="Genomic_DNA"/>
</dbReference>
<evidence type="ECO:0000313" key="1">
    <source>
        <dbReference type="EMBL" id="RLU22930.1"/>
    </source>
</evidence>
<reference evidence="1" key="2">
    <citation type="submission" date="2018-07" db="EMBL/GenBank/DDBJ databases">
        <authorList>
            <person name="Mckenzie S.K."/>
            <person name="Kronauer D.J.C."/>
        </authorList>
    </citation>
    <scope>NUCLEOTIDE SEQUENCE</scope>
    <source>
        <strain evidence="1">Clonal line C1</strain>
    </source>
</reference>
<reference evidence="1" key="1">
    <citation type="journal article" date="2018" name="Genome Res.">
        <title>The genomic architecture and molecular evolution of ant odorant receptors.</title>
        <authorList>
            <person name="McKenzie S.K."/>
            <person name="Kronauer D.J.C."/>
        </authorList>
    </citation>
    <scope>NUCLEOTIDE SEQUENCE [LARGE SCALE GENOMIC DNA]</scope>
    <source>
        <strain evidence="1">Clonal line C1</strain>
    </source>
</reference>
<protein>
    <submittedName>
        <fullName evidence="1">Uncharacterized protein</fullName>
    </submittedName>
</protein>
<dbReference type="AlphaFoldDB" id="A0A3L8DR89"/>